<dbReference type="PROSITE" id="PS01209">
    <property type="entry name" value="LDLRA_1"/>
    <property type="match status" value="4"/>
</dbReference>
<feature type="disulfide bond" evidence="6">
    <location>
        <begin position="444"/>
        <end position="459"/>
    </location>
</feature>
<gene>
    <name evidence="12" type="primary">LOC106471455</name>
</gene>
<evidence type="ECO:0000256" key="7">
    <source>
        <dbReference type="PROSITE-ProRule" id="PRU00196"/>
    </source>
</evidence>
<evidence type="ECO:0000256" key="4">
    <source>
        <dbReference type="ARBA" id="ARBA00023157"/>
    </source>
</evidence>
<evidence type="ECO:0000256" key="6">
    <source>
        <dbReference type="PROSITE-ProRule" id="PRU00124"/>
    </source>
</evidence>
<dbReference type="InterPro" id="IPR001190">
    <property type="entry name" value="SRCR"/>
</dbReference>
<dbReference type="Gene3D" id="3.10.250.10">
    <property type="entry name" value="SRCR-like domain"/>
    <property type="match status" value="2"/>
</dbReference>
<dbReference type="Pfam" id="PF00057">
    <property type="entry name" value="Ldl_recept_a"/>
    <property type="match status" value="7"/>
</dbReference>
<dbReference type="InterPro" id="IPR043504">
    <property type="entry name" value="Peptidase_S1_PA_chymotrypsin"/>
</dbReference>
<dbReference type="SUPFAM" id="SSF56487">
    <property type="entry name" value="SRCR-like"/>
    <property type="match status" value="2"/>
</dbReference>
<evidence type="ECO:0000256" key="8">
    <source>
        <dbReference type="SAM" id="MobiDB-lite"/>
    </source>
</evidence>
<feature type="disulfide bond" evidence="6">
    <location>
        <begin position="1743"/>
        <end position="1761"/>
    </location>
</feature>
<dbReference type="InterPro" id="IPR036772">
    <property type="entry name" value="SRCR-like_dom_sf"/>
</dbReference>
<feature type="disulfide bond" evidence="6">
    <location>
        <begin position="1755"/>
        <end position="1770"/>
    </location>
</feature>
<keyword evidence="11" id="KW-1185">Reference proteome</keyword>
<dbReference type="SMART" id="SM00192">
    <property type="entry name" value="LDLa"/>
    <property type="match status" value="10"/>
</dbReference>
<evidence type="ECO:0000259" key="10">
    <source>
        <dbReference type="PROSITE" id="PS50287"/>
    </source>
</evidence>
<proteinExistence type="predicted"/>
<sequence length="2241" mass="249245">MFNNKSFTDSSDFNETFINPIGFNTSSVFNNESFTDSSDFNENFTNPLGFNTSPMFNNESFTDSSDFNETFINPIGFNTSSVFNNESFTDSSDLNEPSVLNRENVTQSSIFNETFVYNSDNFTASHDISETTVYNSDNFKASPDSSETSVLNDENSTASPDLNETTVFNSDNFTASPDFNETTVFNNENFTASPDLNETTVFNNENFTASPDFNETTVFNNENFTASPDFNETTMFNNENFTASPDFNETTVFNNENFTASPDFNETTVFNNENFTGFNESVPLNSGNLTSSLDFNRTFVFDNVSFTYPSNLNDTLVSNTENSTDLFVLSEQNLTTPELLGERWSNFSVGMPDDLIMAILNGSLVLGEWNSTWNETMGNRTGKEQGCEIGEFTCNGEKECRSVTNICDGFVDCMDGSDESTCEDSCGSNFRCDNFTCISKIAQCDGIWDCVNGTDETDCVPNECGQHEVMCLDGSTCIKPLDICDGNYNCHDRSDEVGCVDRTTCDQRGRFFCSDGLCIPSSLKCDGSHDCKNGEDEANCTCANNEFHCMDGYCVPGFARCDGHQDCNDGSDEIECLRVDANGVVQVYNTIAEDWALVCGVKWTLQDGHHLCQELGFSVAKMVDTRLVITNNTTWAFHENSNHTLWTYGLKFNPTCEGNRTAVVNCLRFNCSALPGPLYRKKRVVDGQPSLPEQWPSLAMVQNIYTGKTCHAEIISPVWLVTSADCVQQPPENGSDWIVYTSLEKIRGGVEEFQRKREIRRIVIHPHSSKFRSAFLRDYDVALVQLAVPLQFDQHIGAICLPEEEVRPGIACFSGAFGSTEPRVPRPELTTISYLALVVLDRDECNKDQHYGGSVNSRMLCTRTSESRRGLCDNDEGAPLMCLSTKGTWHLGGVLTYQRWCNIYQQQPAIFANIFSMREYIEKIIGSKNYWVPYDSKMYSFMTTTEAPKTTQVIIETTTTMTPTIPEDEENETSLLPSEKMIDGNHTIMMLLDQKDQLYLNNTVFSQETNRTESKIDSDDVASENRGDVEQGYAFSSFNEEEINDTKKQELQNYVLIPLFNSTDENDTNSSDFIDTDAIKPNTQSSTALPSSSNSPVIGRPLILPTPKEIPRVTSTLAPEEQIDNHTMLTTIDLENVTEELRNQSLLTTIVLEDRTEDNNGSDTLLKSWKEITDDDGEILRDGTWIPEGRQVEQQTEVDNIDGSITGVADTTRATVSGDVVGSGTENVTGTSRESEIFTDTGLITTMTSSNDNLTSDNEKLGFSAIAGQLDAALTSIAVEDTVPTSDKMLNHINKSEYFQLLAANKTSIHKNEHLPYSNKPMHKYSKEMSIPLSIPDSSVSNWIRLGTYPKTEMILNTTSVPVKSESELLSGNSSSVTESVQWWSNQTHLNSESPQEFQITTGAGHTGHKLIMESLLVTTDNNTGDNTLSTTENLQKKFVTNKITNIDSISYLDDATVDSLGAKEVQQFDPVNKELETIKIGTSSLVTKNTSDTIQSKATLLQKHLNPQVINNMENPEYIDQEKESLITSHNDDELGIPLSTEEAGSSADDANRMKQQNEKGNISMFHNDNEEKVNASELEINEFQKLKNSTVIEKPDVIVSSSTEKIVLKTEEIGTKLTNKVTEQTQDQPQLEDSSKTKLGIESVEIKDIVVSSSTSPKPTDVENLAEKLSGVENERLHNYTLIKSSSSLELCKPAEFHCANVSTPFRACVPLSQRCDSVINCADGSDEEDCENGCQRNYQCENGKCLARHQVCDRVKDCSNSEDEANCDLWKCQNNEFVCGNGQCIPEDWHCDGVDNCGDHTDEVGCATTCSEQQFLCPEGWCLPETWKCNGVLDCYGGEDERGCDCDDKEFKCQSGGCIQQRKVCDRNNDCPDSSDELYCMRLHNDSMLLEIFDSEHGWTNVCADDWDEQHSNSVCQNLGYSEAVLTEYPPGDDINPEASRGLYHLFEKTSSNNTRDIWELLSLRKDATCQSGSRVAIACRKFQCGAWSLAGELQGRIIGGSSAPDGQWPSVGLVVNKNNNYTVCTVSVLSPRWLVTSASCIKHSNHSVWEFVGSMHLTSPDKQNYLVRRTVFHPNFKHSGSFSNFDIVLLELKAAIPFDRYTGAICLPEKNIQPRQLCVSADWNQEQNQGSPPHMYLQYLPIPTMAADECNGSRHYNGQLPDTSICAGFIDREESVCQENSGAPVMCINDDDRWELHGTLTSYRNCGHSGHPAIYTSVSAMSTWIKSVIGNCVSSDL</sequence>
<feature type="disulfide bond" evidence="6">
    <location>
        <begin position="1782"/>
        <end position="1800"/>
    </location>
</feature>
<feature type="domain" description="SRCR" evidence="10">
    <location>
        <begin position="1893"/>
        <end position="1984"/>
    </location>
</feature>
<organism evidence="11 12">
    <name type="scientific">Limulus polyphemus</name>
    <name type="common">Atlantic horseshoe crab</name>
    <dbReference type="NCBI Taxonomy" id="6850"/>
    <lineage>
        <taxon>Eukaryota</taxon>
        <taxon>Metazoa</taxon>
        <taxon>Ecdysozoa</taxon>
        <taxon>Arthropoda</taxon>
        <taxon>Chelicerata</taxon>
        <taxon>Merostomata</taxon>
        <taxon>Xiphosura</taxon>
        <taxon>Limulidae</taxon>
        <taxon>Limulus</taxon>
    </lineage>
</organism>
<feature type="disulfide bond" evidence="6">
    <location>
        <begin position="1849"/>
        <end position="1861"/>
    </location>
</feature>
<feature type="disulfide bond" evidence="6">
    <location>
        <begin position="432"/>
        <end position="450"/>
    </location>
</feature>
<dbReference type="InterPro" id="IPR023415">
    <property type="entry name" value="LDLR_class-A_CS"/>
</dbReference>
<keyword evidence="3" id="KW-0720">Serine protease</keyword>
<dbReference type="CDD" id="cd00190">
    <property type="entry name" value="Tryp_SPc"/>
    <property type="match status" value="2"/>
</dbReference>
<dbReference type="SMART" id="SM00020">
    <property type="entry name" value="Tryp_SPc"/>
    <property type="match status" value="2"/>
</dbReference>
<dbReference type="PANTHER" id="PTHR24252:SF27">
    <property type="entry name" value="TRANSMEMBRANE PROTEASE SERINE 3-LIKE"/>
    <property type="match status" value="1"/>
</dbReference>
<feature type="disulfide bond" evidence="6">
    <location>
        <begin position="549"/>
        <end position="567"/>
    </location>
</feature>
<dbReference type="CDD" id="cd00112">
    <property type="entry name" value="LDLa"/>
    <property type="match status" value="10"/>
</dbReference>
<feature type="disulfide bond" evidence="6">
    <location>
        <begin position="561"/>
        <end position="576"/>
    </location>
</feature>
<reference evidence="12" key="1">
    <citation type="submission" date="2025-08" db="UniProtKB">
        <authorList>
            <consortium name="RefSeq"/>
        </authorList>
    </citation>
    <scope>IDENTIFICATION</scope>
    <source>
        <tissue evidence="12">Muscle</tissue>
    </source>
</reference>
<feature type="domain" description="Peptidase S1" evidence="9">
    <location>
        <begin position="2001"/>
        <end position="2234"/>
    </location>
</feature>
<feature type="disulfide bond" evidence="6">
    <location>
        <begin position="1820"/>
        <end position="1838"/>
    </location>
</feature>
<feature type="region of interest" description="Disordered" evidence="8">
    <location>
        <begin position="1009"/>
        <end position="1028"/>
    </location>
</feature>
<feature type="disulfide bond" evidence="6">
    <location>
        <begin position="1856"/>
        <end position="1874"/>
    </location>
</feature>
<evidence type="ECO:0000313" key="11">
    <source>
        <dbReference type="Proteomes" id="UP000694941"/>
    </source>
</evidence>
<feature type="disulfide bond" evidence="6">
    <location>
        <begin position="1832"/>
        <end position="1847"/>
    </location>
</feature>
<dbReference type="InterPro" id="IPR009003">
    <property type="entry name" value="Peptidase_S1_PA"/>
</dbReference>
<dbReference type="InterPro" id="IPR002172">
    <property type="entry name" value="LDrepeatLR_classA_rpt"/>
</dbReference>
<feature type="compositionally biased region" description="Basic and acidic residues" evidence="8">
    <location>
        <begin position="1010"/>
        <end position="1028"/>
    </location>
</feature>
<dbReference type="PROSITE" id="PS50068">
    <property type="entry name" value="LDLRA_2"/>
    <property type="match status" value="10"/>
</dbReference>
<dbReference type="Pfam" id="PF00089">
    <property type="entry name" value="Trypsin"/>
    <property type="match status" value="2"/>
</dbReference>
<feature type="disulfide bond" evidence="6">
    <location>
        <begin position="1868"/>
        <end position="1883"/>
    </location>
</feature>
<feature type="compositionally biased region" description="Low complexity" evidence="8">
    <location>
        <begin position="1085"/>
        <end position="1095"/>
    </location>
</feature>
<dbReference type="InterPro" id="IPR036055">
    <property type="entry name" value="LDL_receptor-like_sf"/>
</dbReference>
<feature type="disulfide bond" evidence="6">
    <location>
        <begin position="1775"/>
        <end position="1787"/>
    </location>
</feature>
<feature type="disulfide bond" evidence="6">
    <location>
        <begin position="1794"/>
        <end position="1809"/>
    </location>
</feature>
<feature type="disulfide bond" evidence="6">
    <location>
        <begin position="513"/>
        <end position="531"/>
    </location>
</feature>
<evidence type="ECO:0000256" key="3">
    <source>
        <dbReference type="ARBA" id="ARBA00022825"/>
    </source>
</evidence>
<feature type="region of interest" description="Disordered" evidence="8">
    <location>
        <begin position="1074"/>
        <end position="1100"/>
    </location>
</feature>
<feature type="disulfide bond" evidence="7">
    <location>
        <begin position="656"/>
        <end position="666"/>
    </location>
</feature>
<protein>
    <submittedName>
        <fullName evidence="12">Uncharacterized protein LOC106471455</fullName>
    </submittedName>
</protein>
<dbReference type="SMART" id="SM00202">
    <property type="entry name" value="SR"/>
    <property type="match status" value="1"/>
</dbReference>
<dbReference type="PROSITE" id="PS50287">
    <property type="entry name" value="SRCR_2"/>
    <property type="match status" value="2"/>
</dbReference>
<comment type="caution">
    <text evidence="7">Lacks conserved residue(s) required for the propagation of feature annotation.</text>
</comment>
<dbReference type="Pfam" id="PF15494">
    <property type="entry name" value="SRCR_2"/>
    <property type="match status" value="1"/>
</dbReference>
<evidence type="ECO:0000256" key="5">
    <source>
        <dbReference type="ARBA" id="ARBA00023180"/>
    </source>
</evidence>
<dbReference type="GeneID" id="106471455"/>
<keyword evidence="4 7" id="KW-1015">Disulfide bond</keyword>
<dbReference type="RefSeq" id="XP_022255780.1">
    <property type="nucleotide sequence ID" value="XM_022400072.1"/>
</dbReference>
<dbReference type="Gene3D" id="4.10.400.10">
    <property type="entry name" value="Low-density Lipoprotein Receptor"/>
    <property type="match status" value="10"/>
</dbReference>
<name>A0ABM1TIS4_LIMPO</name>
<evidence type="ECO:0000256" key="2">
    <source>
        <dbReference type="ARBA" id="ARBA00022801"/>
    </source>
</evidence>
<dbReference type="InterPro" id="IPR001254">
    <property type="entry name" value="Trypsin_dom"/>
</dbReference>
<feature type="domain" description="SRCR" evidence="10">
    <location>
        <begin position="582"/>
        <end position="666"/>
    </location>
</feature>
<feature type="region of interest" description="Disordered" evidence="8">
    <location>
        <begin position="136"/>
        <end position="159"/>
    </location>
</feature>
<keyword evidence="2" id="KW-0378">Hydrolase</keyword>
<evidence type="ECO:0000313" key="12">
    <source>
        <dbReference type="RefSeq" id="XP_022255780.1"/>
    </source>
</evidence>
<feature type="disulfide bond" evidence="6">
    <location>
        <begin position="484"/>
        <end position="499"/>
    </location>
</feature>
<feature type="domain" description="Peptidase S1" evidence="9">
    <location>
        <begin position="684"/>
        <end position="926"/>
    </location>
</feature>
<dbReference type="PANTHER" id="PTHR24252">
    <property type="entry name" value="ACROSIN-RELATED"/>
    <property type="match status" value="1"/>
</dbReference>
<feature type="disulfide bond" evidence="6">
    <location>
        <begin position="1813"/>
        <end position="1825"/>
    </location>
</feature>
<dbReference type="SUPFAM" id="SSF50494">
    <property type="entry name" value="Trypsin-like serine proteases"/>
    <property type="match status" value="2"/>
</dbReference>
<feature type="disulfide bond" evidence="6">
    <location>
        <begin position="525"/>
        <end position="540"/>
    </location>
</feature>
<dbReference type="Gene3D" id="2.40.10.10">
    <property type="entry name" value="Trypsin-like serine proteases"/>
    <property type="match status" value="2"/>
</dbReference>
<dbReference type="PRINTS" id="PR00261">
    <property type="entry name" value="LDLRECEPTOR"/>
</dbReference>
<feature type="disulfide bond" evidence="6">
    <location>
        <begin position="542"/>
        <end position="554"/>
    </location>
</feature>
<keyword evidence="5" id="KW-0325">Glycoprotein</keyword>
<keyword evidence="1" id="KW-0645">Protease</keyword>
<dbReference type="Proteomes" id="UP000694941">
    <property type="component" value="Unplaced"/>
</dbReference>
<dbReference type="PROSITE" id="PS50240">
    <property type="entry name" value="TRYPSIN_DOM"/>
    <property type="match status" value="2"/>
</dbReference>
<evidence type="ECO:0000256" key="1">
    <source>
        <dbReference type="ARBA" id="ARBA00022670"/>
    </source>
</evidence>
<evidence type="ECO:0000259" key="9">
    <source>
        <dbReference type="PROSITE" id="PS50240"/>
    </source>
</evidence>
<feature type="disulfide bond" evidence="6">
    <location>
        <begin position="407"/>
        <end position="422"/>
    </location>
</feature>
<accession>A0ABM1TIS4</accession>
<dbReference type="SUPFAM" id="SSF57424">
    <property type="entry name" value="LDL receptor-like module"/>
    <property type="match status" value="10"/>
</dbReference>
<feature type="disulfide bond" evidence="6">
    <location>
        <begin position="1718"/>
        <end position="1733"/>
    </location>
</feature>